<gene>
    <name evidence="1" type="ORF">GLAREA_03545</name>
</gene>
<keyword evidence="2" id="KW-1185">Reference proteome</keyword>
<name>S3DW07_GLAL2</name>
<dbReference type="Proteomes" id="UP000016922">
    <property type="component" value="Unassembled WGS sequence"/>
</dbReference>
<accession>S3DW07</accession>
<dbReference type="AlphaFoldDB" id="S3DW07"/>
<dbReference type="GeneID" id="19462600"/>
<protein>
    <submittedName>
        <fullName evidence="1">Uncharacterized protein</fullName>
    </submittedName>
</protein>
<evidence type="ECO:0000313" key="1">
    <source>
        <dbReference type="EMBL" id="EPE30578.1"/>
    </source>
</evidence>
<dbReference type="RefSeq" id="XP_008081989.1">
    <property type="nucleotide sequence ID" value="XM_008083798.1"/>
</dbReference>
<dbReference type="HOGENOM" id="CLU_900318_0_0_1"/>
<dbReference type="KEGG" id="glz:GLAREA_03545"/>
<evidence type="ECO:0000313" key="2">
    <source>
        <dbReference type="Proteomes" id="UP000016922"/>
    </source>
</evidence>
<dbReference type="OrthoDB" id="5272396at2759"/>
<proteinExistence type="predicted"/>
<sequence>MAQYGLFVNAKELSVEATNKKLEQLHSDEACRGSFYLVTTTDYSDVPRAGDAHRSKVAEVTPGLLRVNHLIWTETAPIFYHNNIFTFQNEHRYPTVELWDIVYSFLSIIGDKNRFSLRRLEVDVPWPTILIKDEMGVVTAWRRRREWNSRVYEPATYDNSIYPPYEHLCGIGVDYTAPAIEAVFRILGSEGSKLQLSLLPTGMYQPGSSDPDTQQCCGNAEILDHVERMRRQYCVRGAFSRVDVLWKTKTHVKGGAKVVKDLEDGGWDVNTTKDPLIPHVCSSEPACHHKYESPMMSMVMIRRGQTTDS</sequence>
<reference evidence="1 2" key="1">
    <citation type="journal article" date="2013" name="BMC Genomics">
        <title>Genomics-driven discovery of the pneumocandin biosynthetic gene cluster in the fungus Glarea lozoyensis.</title>
        <authorList>
            <person name="Chen L."/>
            <person name="Yue Q."/>
            <person name="Zhang X."/>
            <person name="Xiang M."/>
            <person name="Wang C."/>
            <person name="Li S."/>
            <person name="Che Y."/>
            <person name="Ortiz-Lopez F.J."/>
            <person name="Bills G.F."/>
            <person name="Liu X."/>
            <person name="An Z."/>
        </authorList>
    </citation>
    <scope>NUCLEOTIDE SEQUENCE [LARGE SCALE GENOMIC DNA]</scope>
    <source>
        <strain evidence="2">ATCC 20868 / MF5171</strain>
    </source>
</reference>
<organism evidence="1 2">
    <name type="scientific">Glarea lozoyensis (strain ATCC 20868 / MF5171)</name>
    <dbReference type="NCBI Taxonomy" id="1116229"/>
    <lineage>
        <taxon>Eukaryota</taxon>
        <taxon>Fungi</taxon>
        <taxon>Dikarya</taxon>
        <taxon>Ascomycota</taxon>
        <taxon>Pezizomycotina</taxon>
        <taxon>Leotiomycetes</taxon>
        <taxon>Helotiales</taxon>
        <taxon>Helotiaceae</taxon>
        <taxon>Glarea</taxon>
    </lineage>
</organism>
<dbReference type="EMBL" id="KE145363">
    <property type="protein sequence ID" value="EPE30578.1"/>
    <property type="molecule type" value="Genomic_DNA"/>
</dbReference>